<dbReference type="EMBL" id="CAEKKB010000004">
    <property type="protein sequence ID" value="CAB4307303.1"/>
    <property type="molecule type" value="Genomic_DNA"/>
</dbReference>
<evidence type="ECO:0000313" key="1">
    <source>
        <dbReference type="EMBL" id="CAB4307303.1"/>
    </source>
</evidence>
<keyword evidence="2" id="KW-1185">Reference proteome</keyword>
<name>A0A6J5X3Z3_PRUAR</name>
<reference evidence="2" key="1">
    <citation type="journal article" date="2020" name="Genome Biol.">
        <title>Gamete binning: chromosome-level and haplotype-resolved genome assembly enabled by high-throughput single-cell sequencing of gamete genomes.</title>
        <authorList>
            <person name="Campoy J.A."/>
            <person name="Sun H."/>
            <person name="Goel M."/>
            <person name="Jiao W.-B."/>
            <person name="Folz-Donahue K."/>
            <person name="Wang N."/>
            <person name="Rubio M."/>
            <person name="Liu C."/>
            <person name="Kukat C."/>
            <person name="Ruiz D."/>
            <person name="Huettel B."/>
            <person name="Schneeberger K."/>
        </authorList>
    </citation>
    <scope>NUCLEOTIDE SEQUENCE [LARGE SCALE GENOMIC DNA]</scope>
    <source>
        <strain evidence="2">cv. Rojo Pasion</strain>
    </source>
</reference>
<gene>
    <name evidence="1" type="ORF">ORAREDHAP_LOCUS25885</name>
</gene>
<dbReference type="AlphaFoldDB" id="A0A6J5X3Z3"/>
<protein>
    <submittedName>
        <fullName evidence="1">Uncharacterized protein</fullName>
    </submittedName>
</protein>
<organism evidence="1 2">
    <name type="scientific">Prunus armeniaca</name>
    <name type="common">Apricot</name>
    <name type="synonym">Armeniaca vulgaris</name>
    <dbReference type="NCBI Taxonomy" id="36596"/>
    <lineage>
        <taxon>Eukaryota</taxon>
        <taxon>Viridiplantae</taxon>
        <taxon>Streptophyta</taxon>
        <taxon>Embryophyta</taxon>
        <taxon>Tracheophyta</taxon>
        <taxon>Spermatophyta</taxon>
        <taxon>Magnoliopsida</taxon>
        <taxon>eudicotyledons</taxon>
        <taxon>Gunneridae</taxon>
        <taxon>Pentapetalae</taxon>
        <taxon>rosids</taxon>
        <taxon>fabids</taxon>
        <taxon>Rosales</taxon>
        <taxon>Rosaceae</taxon>
        <taxon>Amygdaloideae</taxon>
        <taxon>Amygdaleae</taxon>
        <taxon>Prunus</taxon>
    </lineage>
</organism>
<evidence type="ECO:0000313" key="2">
    <source>
        <dbReference type="Proteomes" id="UP000507245"/>
    </source>
</evidence>
<dbReference type="Proteomes" id="UP000507245">
    <property type="component" value="Unassembled WGS sequence"/>
</dbReference>
<proteinExistence type="predicted"/>
<accession>A0A6J5X3Z3</accession>
<sequence>MFFGLWDYREEYVLKERQGHDIQFGLGELVIISQCSSSTTQCHGADIEGPVEVRIEWAIFVSNHM</sequence>